<keyword evidence="1" id="KW-0175">Coiled coil</keyword>
<accession>A0A1I7TF83</accession>
<proteinExistence type="predicted"/>
<organism evidence="4 5">
    <name type="scientific">Caenorhabditis tropicalis</name>
    <dbReference type="NCBI Taxonomy" id="1561998"/>
    <lineage>
        <taxon>Eukaryota</taxon>
        <taxon>Metazoa</taxon>
        <taxon>Ecdysozoa</taxon>
        <taxon>Nematoda</taxon>
        <taxon>Chromadorea</taxon>
        <taxon>Rhabditida</taxon>
        <taxon>Rhabditina</taxon>
        <taxon>Rhabditomorpha</taxon>
        <taxon>Rhabditoidea</taxon>
        <taxon>Rhabditidae</taxon>
        <taxon>Peloderinae</taxon>
        <taxon>Caenorhabditis</taxon>
    </lineage>
</organism>
<feature type="region of interest" description="Disordered" evidence="2">
    <location>
        <begin position="1"/>
        <end position="79"/>
    </location>
</feature>
<evidence type="ECO:0000256" key="2">
    <source>
        <dbReference type="SAM" id="MobiDB-lite"/>
    </source>
</evidence>
<name>A0A1I7TF83_9PELO</name>
<evidence type="ECO:0000259" key="3">
    <source>
        <dbReference type="Pfam" id="PF08073"/>
    </source>
</evidence>
<feature type="coiled-coil region" evidence="1">
    <location>
        <begin position="214"/>
        <end position="248"/>
    </location>
</feature>
<feature type="domain" description="CHD N-terminal" evidence="3">
    <location>
        <begin position="93"/>
        <end position="146"/>
    </location>
</feature>
<feature type="compositionally biased region" description="Acidic residues" evidence="2">
    <location>
        <begin position="24"/>
        <end position="38"/>
    </location>
</feature>
<dbReference type="STRING" id="1561998.A0A1I7TF83"/>
<feature type="compositionally biased region" description="Basic residues" evidence="2">
    <location>
        <begin position="47"/>
        <end position="61"/>
    </location>
</feature>
<protein>
    <submittedName>
        <fullName evidence="5">CHDNT domain-containing protein</fullName>
    </submittedName>
</protein>
<evidence type="ECO:0000313" key="4">
    <source>
        <dbReference type="Proteomes" id="UP000095282"/>
    </source>
</evidence>
<feature type="region of interest" description="Disordered" evidence="2">
    <location>
        <begin position="172"/>
        <end position="199"/>
    </location>
</feature>
<reference evidence="5" key="1">
    <citation type="submission" date="2016-11" db="UniProtKB">
        <authorList>
            <consortium name="WormBaseParasite"/>
        </authorList>
    </citation>
    <scope>IDENTIFICATION</scope>
</reference>
<dbReference type="Proteomes" id="UP000095282">
    <property type="component" value="Unplaced"/>
</dbReference>
<dbReference type="eggNOG" id="KOG0383">
    <property type="taxonomic scope" value="Eukaryota"/>
</dbReference>
<dbReference type="Pfam" id="PF08073">
    <property type="entry name" value="CHDNT"/>
    <property type="match status" value="1"/>
</dbReference>
<dbReference type="WBParaSite" id="Csp11.Scaffold599.g5367.t1">
    <property type="protein sequence ID" value="Csp11.Scaffold599.g5367.t1"/>
    <property type="gene ID" value="Csp11.Scaffold599.g5367"/>
</dbReference>
<sequence>MSTEDNTTLVEDESMEEGSVTQEATEETEEDEEPDQGEDAGPSDRRRSSRKKGGKSKKGSKKAAAAAAKVEIPDPYNSTSEEICSIIGLNDVEFDYDQDEFQGISNLKAFSAIIKPQIAEANPGTVVAKMYPLYQVKYKEYQDHMTAQGKPIQKQPRGTKTPAASTPVVAFKPAPTKTRSARKKTRRDSEAPDSDQEFEEFIKQQEQLEDDKIKEKEDAKVKRAAAKIEKKKEALDAARAAKKAKLQEHFFVRDLLNWKIIWNEGEFESDALLIVARRNSCGN</sequence>
<dbReference type="AlphaFoldDB" id="A0A1I7TF83"/>
<dbReference type="InterPro" id="IPR012958">
    <property type="entry name" value="CHD_N"/>
</dbReference>
<evidence type="ECO:0000256" key="1">
    <source>
        <dbReference type="SAM" id="Coils"/>
    </source>
</evidence>
<evidence type="ECO:0000313" key="5">
    <source>
        <dbReference type="WBParaSite" id="Csp11.Scaffold599.g5367.t1"/>
    </source>
</evidence>
<keyword evidence="4" id="KW-1185">Reference proteome</keyword>